<dbReference type="PROSITE" id="PS50102">
    <property type="entry name" value="RRM"/>
    <property type="match status" value="1"/>
</dbReference>
<feature type="domain" description="RRM" evidence="6">
    <location>
        <begin position="600"/>
        <end position="692"/>
    </location>
</feature>
<dbReference type="Proteomes" id="UP000002037">
    <property type="component" value="Unassembled WGS sequence"/>
</dbReference>
<feature type="compositionally biased region" description="Basic and acidic residues" evidence="5">
    <location>
        <begin position="77"/>
        <end position="102"/>
    </location>
</feature>
<evidence type="ECO:0000256" key="3">
    <source>
        <dbReference type="ARBA" id="ARBA00023187"/>
    </source>
</evidence>
<dbReference type="OrthoDB" id="10266058at2759"/>
<feature type="compositionally biased region" description="Polar residues" evidence="5">
    <location>
        <begin position="21"/>
        <end position="35"/>
    </location>
</feature>
<dbReference type="VEuPathDB" id="FungiDB:CTRG_01350"/>
<feature type="compositionally biased region" description="Gly residues" evidence="5">
    <location>
        <begin position="127"/>
        <end position="178"/>
    </location>
</feature>
<feature type="region of interest" description="Disordered" evidence="5">
    <location>
        <begin position="1"/>
        <end position="242"/>
    </location>
</feature>
<proteinExistence type="predicted"/>
<gene>
    <name evidence="7" type="ORF">CTRG_01350</name>
</gene>
<feature type="compositionally biased region" description="Polar residues" evidence="5">
    <location>
        <begin position="193"/>
        <end position="205"/>
    </location>
</feature>
<evidence type="ECO:0000256" key="5">
    <source>
        <dbReference type="SAM" id="MobiDB-lite"/>
    </source>
</evidence>
<sequence length="700" mass="77871">MSSDPHRYSSSYSSRHDDTNRTPSSQQYQSRSGPSSYDRRNDNRQSRGPSNSYESRGGRGGESMRGPPQGGYNSPQDYRDRGRERVAPRGDPRESSRSDHYDPGVARGGSNAPYDPNSNSNGFRSSGRGGSGPGSRGRGGSGPGGRGGRGGGPSSRGGRGGFSSGRGGRGGRGGGAPGRGMKRPNDGGDSHFSKQQRFNPNQSSLDRSRGYENGYDATPVGGSSYNTPQRRANVPSQPNYMSKQGPNFEAESKLHKVLSTHHPEEMSMQEIVEDIKHLEEVLKLYDNVETIEEVKILDSKWNRTPPGFETLSAARAKLSGLFPLPGYPRPVDLTKLEGELKDRINNSDELLTEVSKIDPIDSVAARTLIFKNDFNEISYLKLANFCNNYLKTVDFDDGSDNYVISQKKIRDINFMSILFKTAECATIIYSLNDYGVFFNSHKEDKAPAKGLHDKFKLIISRPNEYIVQDIPSESNADTVESVVKDSPRKISLFVNKSQSPEQIQEELSRHIGPMKAFQCLRERASRDLSGLAFVEFKNTPDDVINKLKELPFIERAFHSCVLPHRENVQTIPSDFHNIKKLVKNEGATAHAPSKVIRLLNAVTERELSDVETYKFTKNDIYREASKYGVVEQVVIPRPIRGRTPGILKLNRSPGMGSVFIEYKDEKTALTAMMELSGRTYNDRTVLATFFDYDDYLLELL</sequence>
<organism evidence="7 8">
    <name type="scientific">Candida tropicalis (strain ATCC MYA-3404 / T1)</name>
    <name type="common">Yeast</name>
    <dbReference type="NCBI Taxonomy" id="294747"/>
    <lineage>
        <taxon>Eukaryota</taxon>
        <taxon>Fungi</taxon>
        <taxon>Dikarya</taxon>
        <taxon>Ascomycota</taxon>
        <taxon>Saccharomycotina</taxon>
        <taxon>Pichiomycetes</taxon>
        <taxon>Debaryomycetaceae</taxon>
        <taxon>Candida/Lodderomyces clade</taxon>
        <taxon>Candida</taxon>
    </lineage>
</organism>
<dbReference type="AlphaFoldDB" id="C5M669"/>
<name>C5M669_CANTT</name>
<protein>
    <recommendedName>
        <fullName evidence="6">RRM domain-containing protein</fullName>
    </recommendedName>
</protein>
<dbReference type="GO" id="GO:0003723">
    <property type="term" value="F:RNA binding"/>
    <property type="evidence" value="ECO:0007669"/>
    <property type="project" value="UniProtKB-UniRule"/>
</dbReference>
<dbReference type="STRING" id="294747.C5M669"/>
<keyword evidence="2 4" id="KW-0694">RNA-binding</keyword>
<keyword evidence="1" id="KW-0507">mRNA processing</keyword>
<evidence type="ECO:0000313" key="7">
    <source>
        <dbReference type="EMBL" id="EER34489.1"/>
    </source>
</evidence>
<keyword evidence="8" id="KW-1185">Reference proteome</keyword>
<dbReference type="PANTHER" id="PTHR23139">
    <property type="entry name" value="RNA-BINDING PROTEIN"/>
    <property type="match status" value="1"/>
</dbReference>
<feature type="compositionally biased region" description="Basic and acidic residues" evidence="5">
    <location>
        <begin position="183"/>
        <end position="192"/>
    </location>
</feature>
<dbReference type="Gene3D" id="3.30.70.330">
    <property type="match status" value="1"/>
</dbReference>
<dbReference type="EMBL" id="GG692396">
    <property type="protein sequence ID" value="EER34489.1"/>
    <property type="molecule type" value="Genomic_DNA"/>
</dbReference>
<dbReference type="RefSeq" id="XP_002547044.1">
    <property type="nucleotide sequence ID" value="XM_002546998.1"/>
</dbReference>
<dbReference type="eggNOG" id="KOG0120">
    <property type="taxonomic scope" value="Eukaryota"/>
</dbReference>
<evidence type="ECO:0000256" key="1">
    <source>
        <dbReference type="ARBA" id="ARBA00022664"/>
    </source>
</evidence>
<dbReference type="CDD" id="cd12232">
    <property type="entry name" value="RRM3_U2AF65"/>
    <property type="match status" value="1"/>
</dbReference>
<dbReference type="InterPro" id="IPR000504">
    <property type="entry name" value="RRM_dom"/>
</dbReference>
<reference evidence="7 8" key="1">
    <citation type="journal article" date="2009" name="Nature">
        <title>Evolution of pathogenicity and sexual reproduction in eight Candida genomes.</title>
        <authorList>
            <person name="Butler G."/>
            <person name="Rasmussen M.D."/>
            <person name="Lin M.F."/>
            <person name="Santos M.A."/>
            <person name="Sakthikumar S."/>
            <person name="Munro C.A."/>
            <person name="Rheinbay E."/>
            <person name="Grabherr M."/>
            <person name="Forche A."/>
            <person name="Reedy J.L."/>
            <person name="Agrafioti I."/>
            <person name="Arnaud M.B."/>
            <person name="Bates S."/>
            <person name="Brown A.J."/>
            <person name="Brunke S."/>
            <person name="Costanzo M.C."/>
            <person name="Fitzpatrick D.A."/>
            <person name="de Groot P.W."/>
            <person name="Harris D."/>
            <person name="Hoyer L.L."/>
            <person name="Hube B."/>
            <person name="Klis F.M."/>
            <person name="Kodira C."/>
            <person name="Lennard N."/>
            <person name="Logue M.E."/>
            <person name="Martin R."/>
            <person name="Neiman A.M."/>
            <person name="Nikolaou E."/>
            <person name="Quail M.A."/>
            <person name="Quinn J."/>
            <person name="Santos M.C."/>
            <person name="Schmitzberger F.F."/>
            <person name="Sherlock G."/>
            <person name="Shah P."/>
            <person name="Silverstein K.A."/>
            <person name="Skrzypek M.S."/>
            <person name="Soll D."/>
            <person name="Staggs R."/>
            <person name="Stansfield I."/>
            <person name="Stumpf M.P."/>
            <person name="Sudbery P.E."/>
            <person name="Srikantha T."/>
            <person name="Zeng Q."/>
            <person name="Berman J."/>
            <person name="Berriman M."/>
            <person name="Heitman J."/>
            <person name="Gow N.A."/>
            <person name="Lorenz M.C."/>
            <person name="Birren B.W."/>
            <person name="Kellis M."/>
            <person name="Cuomo C.A."/>
        </authorList>
    </citation>
    <scope>NUCLEOTIDE SEQUENCE [LARGE SCALE GENOMIC DNA]</scope>
    <source>
        <strain evidence="8">ATCC MYA-3404 / T1</strain>
    </source>
</reference>
<evidence type="ECO:0000256" key="2">
    <source>
        <dbReference type="ARBA" id="ARBA00022884"/>
    </source>
</evidence>
<evidence type="ECO:0000256" key="4">
    <source>
        <dbReference type="PROSITE-ProRule" id="PRU00176"/>
    </source>
</evidence>
<feature type="compositionally biased region" description="Polar residues" evidence="5">
    <location>
        <begin position="221"/>
        <end position="242"/>
    </location>
</feature>
<dbReference type="GeneID" id="8296411"/>
<dbReference type="KEGG" id="ctp:CTRG_01350"/>
<dbReference type="GO" id="GO:0006397">
    <property type="term" value="P:mRNA processing"/>
    <property type="evidence" value="ECO:0007669"/>
    <property type="project" value="UniProtKB-KW"/>
</dbReference>
<dbReference type="InterPro" id="IPR012677">
    <property type="entry name" value="Nucleotide-bd_a/b_plait_sf"/>
</dbReference>
<evidence type="ECO:0000259" key="6">
    <source>
        <dbReference type="PROSITE" id="PS50102"/>
    </source>
</evidence>
<keyword evidence="3" id="KW-0508">mRNA splicing</keyword>
<dbReference type="GO" id="GO:0008380">
    <property type="term" value="P:RNA splicing"/>
    <property type="evidence" value="ECO:0007669"/>
    <property type="project" value="UniProtKB-KW"/>
</dbReference>
<dbReference type="SUPFAM" id="SSF54928">
    <property type="entry name" value="RNA-binding domain, RBD"/>
    <property type="match status" value="1"/>
</dbReference>
<dbReference type="HOGENOM" id="CLU_025739_0_0_1"/>
<accession>C5M669</accession>
<dbReference type="InterPro" id="IPR035979">
    <property type="entry name" value="RBD_domain_sf"/>
</dbReference>
<evidence type="ECO:0000313" key="8">
    <source>
        <dbReference type="Proteomes" id="UP000002037"/>
    </source>
</evidence>